<evidence type="ECO:0000313" key="4">
    <source>
        <dbReference type="Proteomes" id="UP001321542"/>
    </source>
</evidence>
<dbReference type="PROSITE" id="PS51257">
    <property type="entry name" value="PROKAR_LIPOPROTEIN"/>
    <property type="match status" value="1"/>
</dbReference>
<reference evidence="3 4" key="2">
    <citation type="journal article" date="2023" name="ChemBioChem">
        <title>Acyltransferase Domain Exchange between Two Independent Type I Polyketide Synthases in the Same Producer Strain of Macrolide Antibiotics.</title>
        <authorList>
            <person name="Kudo F."/>
            <person name="Kishikawa K."/>
            <person name="Tsuboi K."/>
            <person name="Kido T."/>
            <person name="Usui T."/>
            <person name="Hashimoto J."/>
            <person name="Shin-Ya K."/>
            <person name="Miyanaga A."/>
            <person name="Eguchi T."/>
        </authorList>
    </citation>
    <scope>NUCLEOTIDE SEQUENCE [LARGE SCALE GENOMIC DNA]</scope>
    <source>
        <strain evidence="3 4">A-8890</strain>
    </source>
</reference>
<reference evidence="3 4" key="1">
    <citation type="journal article" date="2010" name="ChemBioChem">
        <title>Cloning and characterization of the biosynthetic gene cluster of 16-membered macrolide antibiotic FD-891: involvement of a dual functional cytochrome P450 monooxygenase catalyzing epoxidation and hydroxylation.</title>
        <authorList>
            <person name="Kudo F."/>
            <person name="Motegi A."/>
            <person name="Mizoue K."/>
            <person name="Eguchi T."/>
        </authorList>
    </citation>
    <scope>NUCLEOTIDE SEQUENCE [LARGE SCALE GENOMIC DNA]</scope>
    <source>
        <strain evidence="3 4">A-8890</strain>
    </source>
</reference>
<feature type="compositionally biased region" description="Low complexity" evidence="1">
    <location>
        <begin position="27"/>
        <end position="51"/>
    </location>
</feature>
<evidence type="ECO:0000256" key="2">
    <source>
        <dbReference type="SAM" id="SignalP"/>
    </source>
</evidence>
<evidence type="ECO:0008006" key="5">
    <source>
        <dbReference type="Google" id="ProtNLM"/>
    </source>
</evidence>
<feature type="chain" id="PRO_5045469326" description="Lipoprotein" evidence="2">
    <location>
        <begin position="23"/>
        <end position="264"/>
    </location>
</feature>
<keyword evidence="4" id="KW-1185">Reference proteome</keyword>
<keyword evidence="2" id="KW-0732">Signal</keyword>
<organism evidence="3 4">
    <name type="scientific">Streptomyces graminofaciens</name>
    <dbReference type="NCBI Taxonomy" id="68212"/>
    <lineage>
        <taxon>Bacteria</taxon>
        <taxon>Bacillati</taxon>
        <taxon>Actinomycetota</taxon>
        <taxon>Actinomycetes</taxon>
        <taxon>Kitasatosporales</taxon>
        <taxon>Streptomycetaceae</taxon>
        <taxon>Streptomyces</taxon>
    </lineage>
</organism>
<accession>A0ABN5VUB7</accession>
<sequence length="264" mass="28084">MTRKPTLLTMIGVLIGSGIAVGACSSGAGPSGGSATSSSPAPAPSAPSSTAPRDRAYHPVIDPAKFSNRVTNRYFSLPVGTTLVYEGTRDGRPQRDEVVITKETRVIMGVRCTVVRDTVTSNGALVEKTTDWYAQSAAGDVWYFGEATGEYTNGNLTSTKGSWEAGVDTAQPGVVMKAHPRPGDSYRQEYRPGEAEDMAKVLRTTATVKVPVGRFTNVVVTNDTDPLNPDKADHKSYAPGVGLVLADRVRSGHHEHIALVERRG</sequence>
<evidence type="ECO:0000256" key="1">
    <source>
        <dbReference type="SAM" id="MobiDB-lite"/>
    </source>
</evidence>
<dbReference type="RefSeq" id="WP_286257172.1">
    <property type="nucleotide sequence ID" value="NZ_AP018448.1"/>
</dbReference>
<dbReference type="Proteomes" id="UP001321542">
    <property type="component" value="Chromosome"/>
</dbReference>
<feature type="signal peptide" evidence="2">
    <location>
        <begin position="1"/>
        <end position="22"/>
    </location>
</feature>
<name>A0ABN5VUB7_9ACTN</name>
<gene>
    <name evidence="3" type="ORF">SGFS_081930</name>
</gene>
<proteinExistence type="predicted"/>
<evidence type="ECO:0000313" key="3">
    <source>
        <dbReference type="EMBL" id="BBC36899.1"/>
    </source>
</evidence>
<dbReference type="EMBL" id="AP018448">
    <property type="protein sequence ID" value="BBC36899.1"/>
    <property type="molecule type" value="Genomic_DNA"/>
</dbReference>
<feature type="region of interest" description="Disordered" evidence="1">
    <location>
        <begin position="27"/>
        <end position="60"/>
    </location>
</feature>
<protein>
    <recommendedName>
        <fullName evidence="5">Lipoprotein</fullName>
    </recommendedName>
</protein>